<evidence type="ECO:0000313" key="6">
    <source>
        <dbReference type="Proteomes" id="UP001281614"/>
    </source>
</evidence>
<organism evidence="5 6">
    <name type="scientific">Colletotrichum kahawae</name>
    <name type="common">Coffee berry disease fungus</name>
    <dbReference type="NCBI Taxonomy" id="34407"/>
    <lineage>
        <taxon>Eukaryota</taxon>
        <taxon>Fungi</taxon>
        <taxon>Dikarya</taxon>
        <taxon>Ascomycota</taxon>
        <taxon>Pezizomycotina</taxon>
        <taxon>Sordariomycetes</taxon>
        <taxon>Hypocreomycetidae</taxon>
        <taxon>Glomerellales</taxon>
        <taxon>Glomerellaceae</taxon>
        <taxon>Colletotrichum</taxon>
        <taxon>Colletotrichum gloeosporioides species complex</taxon>
    </lineage>
</organism>
<protein>
    <recommendedName>
        <fullName evidence="3">Carboxylic ester hydrolase</fullName>
        <ecNumber evidence="3">3.1.1.-</ecNumber>
    </recommendedName>
</protein>
<evidence type="ECO:0000256" key="3">
    <source>
        <dbReference type="RuleBase" id="RU361235"/>
    </source>
</evidence>
<comment type="similarity">
    <text evidence="1 3">Belongs to the type-B carboxylesterase/lipase family.</text>
</comment>
<dbReference type="InterPro" id="IPR050309">
    <property type="entry name" value="Type-B_Carboxylest/Lipase"/>
</dbReference>
<dbReference type="AlphaFoldDB" id="A0AAE0D7E7"/>
<dbReference type="EC" id="3.1.1.-" evidence="3"/>
<dbReference type="PANTHER" id="PTHR11559">
    <property type="entry name" value="CARBOXYLESTERASE"/>
    <property type="match status" value="1"/>
</dbReference>
<gene>
    <name evidence="5" type="ORF">CKAH01_16115</name>
</gene>
<feature type="chain" id="PRO_5041772783" description="Carboxylic ester hydrolase" evidence="3">
    <location>
        <begin position="21"/>
        <end position="595"/>
    </location>
</feature>
<evidence type="ECO:0000259" key="4">
    <source>
        <dbReference type="Pfam" id="PF00135"/>
    </source>
</evidence>
<name>A0AAE0D7E7_COLKA</name>
<proteinExistence type="inferred from homology"/>
<keyword evidence="3" id="KW-0732">Signal</keyword>
<accession>A0AAE0D7E7</accession>
<sequence length="595" mass="64927">MVSLVLLSSVLLLVIQRVNAEPVVTVLNGTYEGFHLENYQQDVFLGMPYAQPPVGDRRFKAPESLNTTWQTPRSAVEYADICMQYTAPPSYPMSEDCLSLNVIRPSDYNGTEALPVAVWIHGGGLYAGSSRETNLTNFVRQATAAQNPLIAVSINYRLSAFGFLWGSNELTANGSANNGLRDQRLALSWIQENIAAFGGDPRKVTIFGQSAGDLSVGKHLIAYGGRDDGLFRGAIMQSGGMAEKWPYNIKDPVAYTEDLYRNITETTGCADETSPLECLRSLPVESLSAALNVSSTPVFSGTGLGPWLTQVDGDFLQDGPSASLDKGHFVRVPITYSTTTDEATVFMSGGSIDTDDDFKALVAAGGPDEITVSKIEALYPRNTIGLPAGYTPSTEDTQFYGSQWKRGVMFHTDVVETTSRRMTLKAWATAGQKAYSARVNLLPPSTTARLGSHHCMDLNFIFANLDSSTSNQTQFATASKLMNGAWASFVSELDPNHHGGTFTWQDFPHRAFVSLNRRVANRVNKFPMRQIGPHGLEMSQTGLGATEVTWSSMPTVTLRRSRFSSRTTIGSPRQTTWQASWRVKCTTKGNGKDGH</sequence>
<dbReference type="EMBL" id="VYYT01000152">
    <property type="protein sequence ID" value="KAK2762493.1"/>
    <property type="molecule type" value="Genomic_DNA"/>
</dbReference>
<dbReference type="PROSITE" id="PS00122">
    <property type="entry name" value="CARBOXYLESTERASE_B_1"/>
    <property type="match status" value="1"/>
</dbReference>
<dbReference type="SUPFAM" id="SSF53474">
    <property type="entry name" value="alpha/beta-Hydrolases"/>
    <property type="match status" value="1"/>
</dbReference>
<evidence type="ECO:0000313" key="5">
    <source>
        <dbReference type="EMBL" id="KAK2762493.1"/>
    </source>
</evidence>
<dbReference type="Proteomes" id="UP001281614">
    <property type="component" value="Unassembled WGS sequence"/>
</dbReference>
<dbReference type="InterPro" id="IPR002018">
    <property type="entry name" value="CarbesteraseB"/>
</dbReference>
<feature type="signal peptide" evidence="3">
    <location>
        <begin position="1"/>
        <end position="20"/>
    </location>
</feature>
<dbReference type="InterPro" id="IPR019826">
    <property type="entry name" value="Carboxylesterase_B_AS"/>
</dbReference>
<evidence type="ECO:0000256" key="1">
    <source>
        <dbReference type="ARBA" id="ARBA00005964"/>
    </source>
</evidence>
<comment type="caution">
    <text evidence="5">The sequence shown here is derived from an EMBL/GenBank/DDBJ whole genome shotgun (WGS) entry which is preliminary data.</text>
</comment>
<keyword evidence="2 3" id="KW-0378">Hydrolase</keyword>
<dbReference type="Gene3D" id="3.40.50.1820">
    <property type="entry name" value="alpha/beta hydrolase"/>
    <property type="match status" value="1"/>
</dbReference>
<dbReference type="Pfam" id="PF00135">
    <property type="entry name" value="COesterase"/>
    <property type="match status" value="1"/>
</dbReference>
<keyword evidence="6" id="KW-1185">Reference proteome</keyword>
<reference evidence="5" key="1">
    <citation type="submission" date="2023-02" db="EMBL/GenBank/DDBJ databases">
        <title>Colletotrichum kahawae CIFC_Que2 genome sequencing and assembly.</title>
        <authorList>
            <person name="Baroncelli R."/>
        </authorList>
    </citation>
    <scope>NUCLEOTIDE SEQUENCE</scope>
    <source>
        <strain evidence="5">CIFC_Que2</strain>
    </source>
</reference>
<dbReference type="GO" id="GO:0016787">
    <property type="term" value="F:hydrolase activity"/>
    <property type="evidence" value="ECO:0007669"/>
    <property type="project" value="UniProtKB-KW"/>
</dbReference>
<evidence type="ECO:0000256" key="2">
    <source>
        <dbReference type="ARBA" id="ARBA00022801"/>
    </source>
</evidence>
<dbReference type="InterPro" id="IPR029058">
    <property type="entry name" value="AB_hydrolase_fold"/>
</dbReference>
<feature type="domain" description="Carboxylesterase type B" evidence="4">
    <location>
        <begin position="21"/>
        <end position="515"/>
    </location>
</feature>